<proteinExistence type="inferred from homology"/>
<sequence length="318" mass="35588">MSVQRVDLNLFRVFETVLHCRSVSGASRELGVTASAVSHALARLRQAVGDELFVPGENGMEPTPRAREIAPAILDGLERIEEAIKTRPFEPSNSARTFRISATDYGTTVILTRLIERLAKTAPQLELRIFPYNRMDVVRHLDEGRLDLVIGWFADLPEHLRRTEVLVDREAIVVRRGHPLVGQPIDRDRLFSYPFVVVELTGSGEQAAEGFIDERGVWRRVWIDRLLIETSDEDAVAHVAVSLPHYAAVPGILSATDMVATLPERMARRIADAGTHEILELPYDPLEVAAEAIWHQRGDRDGGLQWLLGELVDVMRSA</sequence>
<organism evidence="7 8">
    <name type="scientific">Starkeya nomas</name>
    <dbReference type="NCBI Taxonomy" id="2666134"/>
    <lineage>
        <taxon>Bacteria</taxon>
        <taxon>Pseudomonadati</taxon>
        <taxon>Pseudomonadota</taxon>
        <taxon>Alphaproteobacteria</taxon>
        <taxon>Hyphomicrobiales</taxon>
        <taxon>Xanthobacteraceae</taxon>
        <taxon>Starkeya</taxon>
    </lineage>
</organism>
<evidence type="ECO:0000313" key="7">
    <source>
        <dbReference type="EMBL" id="CAA0085444.1"/>
    </source>
</evidence>
<dbReference type="SUPFAM" id="SSF46785">
    <property type="entry name" value="Winged helix' DNA-binding domain"/>
    <property type="match status" value="1"/>
</dbReference>
<dbReference type="PANTHER" id="PTHR30118">
    <property type="entry name" value="HTH-TYPE TRANSCRIPTIONAL REGULATOR LEUO-RELATED"/>
    <property type="match status" value="1"/>
</dbReference>
<dbReference type="GO" id="GO:0003677">
    <property type="term" value="F:DNA binding"/>
    <property type="evidence" value="ECO:0007669"/>
    <property type="project" value="UniProtKB-KW"/>
</dbReference>
<feature type="domain" description="HTH lysR-type" evidence="6">
    <location>
        <begin position="6"/>
        <end position="63"/>
    </location>
</feature>
<dbReference type="Pfam" id="PF03466">
    <property type="entry name" value="LysR_substrate"/>
    <property type="match status" value="1"/>
</dbReference>
<dbReference type="InterPro" id="IPR036388">
    <property type="entry name" value="WH-like_DNA-bd_sf"/>
</dbReference>
<dbReference type="InterPro" id="IPR036390">
    <property type="entry name" value="WH_DNA-bd_sf"/>
</dbReference>
<dbReference type="EMBL" id="CACSAS010000001">
    <property type="protein sequence ID" value="CAA0085444.1"/>
    <property type="molecule type" value="Genomic_DNA"/>
</dbReference>
<dbReference type="InterPro" id="IPR005119">
    <property type="entry name" value="LysR_subst-bd"/>
</dbReference>
<comment type="similarity">
    <text evidence="1">Belongs to the LysR transcriptional regulatory family.</text>
</comment>
<dbReference type="InterPro" id="IPR000847">
    <property type="entry name" value="LysR_HTH_N"/>
</dbReference>
<accession>A0A5S9N6L2</accession>
<gene>
    <name evidence="7" type="primary">leuO</name>
    <name evidence="7" type="ORF">STARVERO_00023</name>
</gene>
<evidence type="ECO:0000256" key="4">
    <source>
        <dbReference type="ARBA" id="ARBA00023125"/>
    </source>
</evidence>
<keyword evidence="4" id="KW-0238">DNA-binding</keyword>
<keyword evidence="3" id="KW-0805">Transcription regulation</keyword>
<dbReference type="AlphaFoldDB" id="A0A5S9N6L2"/>
<dbReference type="PROSITE" id="PS50931">
    <property type="entry name" value="HTH_LYSR"/>
    <property type="match status" value="1"/>
</dbReference>
<dbReference type="Gene3D" id="3.40.190.10">
    <property type="entry name" value="Periplasmic binding protein-like II"/>
    <property type="match status" value="2"/>
</dbReference>
<evidence type="ECO:0000313" key="8">
    <source>
        <dbReference type="Proteomes" id="UP000433050"/>
    </source>
</evidence>
<dbReference type="Gene3D" id="1.10.10.10">
    <property type="entry name" value="Winged helix-like DNA-binding domain superfamily/Winged helix DNA-binding domain"/>
    <property type="match status" value="1"/>
</dbReference>
<dbReference type="SUPFAM" id="SSF53850">
    <property type="entry name" value="Periplasmic binding protein-like II"/>
    <property type="match status" value="1"/>
</dbReference>
<evidence type="ECO:0000256" key="5">
    <source>
        <dbReference type="ARBA" id="ARBA00023163"/>
    </source>
</evidence>
<keyword evidence="8" id="KW-1185">Reference proteome</keyword>
<dbReference type="PANTHER" id="PTHR30118:SF15">
    <property type="entry name" value="TRANSCRIPTIONAL REGULATORY PROTEIN"/>
    <property type="match status" value="1"/>
</dbReference>
<dbReference type="Pfam" id="PF00126">
    <property type="entry name" value="HTH_1"/>
    <property type="match status" value="1"/>
</dbReference>
<evidence type="ECO:0000259" key="6">
    <source>
        <dbReference type="PROSITE" id="PS50931"/>
    </source>
</evidence>
<reference evidence="7 8" key="1">
    <citation type="submission" date="2019-12" db="EMBL/GenBank/DDBJ databases">
        <authorList>
            <person name="Reyes-Prieto M."/>
        </authorList>
    </citation>
    <scope>NUCLEOTIDE SEQUENCE [LARGE SCALE GENOMIC DNA]</scope>
    <source>
        <strain evidence="7">HF14-78462</strain>
    </source>
</reference>
<evidence type="ECO:0000256" key="1">
    <source>
        <dbReference type="ARBA" id="ARBA00009437"/>
    </source>
</evidence>
<keyword evidence="5" id="KW-0804">Transcription</keyword>
<keyword evidence="2" id="KW-0536">Nodulation</keyword>
<dbReference type="InterPro" id="IPR050389">
    <property type="entry name" value="LysR-type_TF"/>
</dbReference>
<dbReference type="GO" id="GO:0003700">
    <property type="term" value="F:DNA-binding transcription factor activity"/>
    <property type="evidence" value="ECO:0007669"/>
    <property type="project" value="InterPro"/>
</dbReference>
<dbReference type="Proteomes" id="UP000433050">
    <property type="component" value="Unassembled WGS sequence"/>
</dbReference>
<protein>
    <submittedName>
        <fullName evidence="7">HTH-type transcriptional regulator LeuO</fullName>
    </submittedName>
</protein>
<evidence type="ECO:0000256" key="2">
    <source>
        <dbReference type="ARBA" id="ARBA00022458"/>
    </source>
</evidence>
<dbReference type="RefSeq" id="WP_159597476.1">
    <property type="nucleotide sequence ID" value="NZ_CACSAS010000001.1"/>
</dbReference>
<name>A0A5S9N6L2_9HYPH</name>
<evidence type="ECO:0000256" key="3">
    <source>
        <dbReference type="ARBA" id="ARBA00023015"/>
    </source>
</evidence>